<comment type="subcellular location">
    <subcellularLocation>
        <location evidence="1">Membrane</location>
        <topology evidence="1">Multi-pass membrane protein</topology>
    </subcellularLocation>
</comment>
<evidence type="ECO:0000313" key="7">
    <source>
        <dbReference type="Proteomes" id="UP000521872"/>
    </source>
</evidence>
<proteinExistence type="predicted"/>
<feature type="transmembrane region" description="Helical" evidence="5">
    <location>
        <begin position="221"/>
        <end position="244"/>
    </location>
</feature>
<feature type="transmembrane region" description="Helical" evidence="5">
    <location>
        <begin position="188"/>
        <end position="209"/>
    </location>
</feature>
<evidence type="ECO:0000256" key="5">
    <source>
        <dbReference type="SAM" id="Phobius"/>
    </source>
</evidence>
<dbReference type="AlphaFoldDB" id="A0A8H4R7A3"/>
<keyword evidence="4 5" id="KW-0472">Membrane</keyword>
<evidence type="ECO:0000256" key="4">
    <source>
        <dbReference type="ARBA" id="ARBA00023136"/>
    </source>
</evidence>
<feature type="transmembrane region" description="Helical" evidence="5">
    <location>
        <begin position="77"/>
        <end position="97"/>
    </location>
</feature>
<feature type="transmembrane region" description="Helical" evidence="5">
    <location>
        <begin position="52"/>
        <end position="70"/>
    </location>
</feature>
<comment type="caution">
    <text evidence="6">The sequence shown here is derived from an EMBL/GenBank/DDBJ whole genome shotgun (WGS) entry which is preliminary data.</text>
</comment>
<dbReference type="GO" id="GO:0005886">
    <property type="term" value="C:plasma membrane"/>
    <property type="evidence" value="ECO:0007669"/>
    <property type="project" value="TreeGrafter"/>
</dbReference>
<dbReference type="Pfam" id="PF04479">
    <property type="entry name" value="RTA1"/>
    <property type="match status" value="1"/>
</dbReference>
<evidence type="ECO:0000256" key="1">
    <source>
        <dbReference type="ARBA" id="ARBA00004141"/>
    </source>
</evidence>
<dbReference type="PANTHER" id="PTHR31465:SF9">
    <property type="entry name" value="SPHINGOID LONG-CHAIN BASE TRANSPORTER RSB1"/>
    <property type="match status" value="1"/>
</dbReference>
<dbReference type="Proteomes" id="UP000521872">
    <property type="component" value="Unassembled WGS sequence"/>
</dbReference>
<dbReference type="PANTHER" id="PTHR31465">
    <property type="entry name" value="PROTEIN RTA1-RELATED"/>
    <property type="match status" value="1"/>
</dbReference>
<organism evidence="6 7">
    <name type="scientific">Agrocybe pediades</name>
    <dbReference type="NCBI Taxonomy" id="84607"/>
    <lineage>
        <taxon>Eukaryota</taxon>
        <taxon>Fungi</taxon>
        <taxon>Dikarya</taxon>
        <taxon>Basidiomycota</taxon>
        <taxon>Agaricomycotina</taxon>
        <taxon>Agaricomycetes</taxon>
        <taxon>Agaricomycetidae</taxon>
        <taxon>Agaricales</taxon>
        <taxon>Agaricineae</taxon>
        <taxon>Strophariaceae</taxon>
        <taxon>Agrocybe</taxon>
    </lineage>
</organism>
<feature type="transmembrane region" description="Helical" evidence="5">
    <location>
        <begin position="149"/>
        <end position="168"/>
    </location>
</feature>
<dbReference type="GO" id="GO:0000324">
    <property type="term" value="C:fungal-type vacuole"/>
    <property type="evidence" value="ECO:0007669"/>
    <property type="project" value="TreeGrafter"/>
</dbReference>
<reference evidence="6 7" key="1">
    <citation type="submission" date="2019-12" db="EMBL/GenBank/DDBJ databases">
        <authorList>
            <person name="Floudas D."/>
            <person name="Bentzer J."/>
            <person name="Ahren D."/>
            <person name="Johansson T."/>
            <person name="Persson P."/>
            <person name="Tunlid A."/>
        </authorList>
    </citation>
    <scope>NUCLEOTIDE SEQUENCE [LARGE SCALE GENOMIC DNA]</scope>
    <source>
        <strain evidence="6 7">CBS 102.39</strain>
    </source>
</reference>
<protein>
    <submittedName>
        <fullName evidence="6">Uncharacterized protein</fullName>
    </submittedName>
</protein>
<accession>A0A8H4R7A3</accession>
<keyword evidence="3 5" id="KW-1133">Transmembrane helix</keyword>
<dbReference type="EMBL" id="JAACJL010000001">
    <property type="protein sequence ID" value="KAF4623017.1"/>
    <property type="molecule type" value="Genomic_DNA"/>
</dbReference>
<keyword evidence="2 5" id="KW-0812">Transmembrane</keyword>
<evidence type="ECO:0000256" key="2">
    <source>
        <dbReference type="ARBA" id="ARBA00022692"/>
    </source>
</evidence>
<evidence type="ECO:0000313" key="6">
    <source>
        <dbReference type="EMBL" id="KAF4623017.1"/>
    </source>
</evidence>
<feature type="transmembrane region" description="Helical" evidence="5">
    <location>
        <begin position="117"/>
        <end position="137"/>
    </location>
</feature>
<sequence length="332" mass="36505">MSLNNKLTLFLDLSLDPLRFPKNMTSFTESLRALWSRETSQDLPYHYVPSRAVAIVMLVIFGTATILHVAQALRYRLHWLIYTVCLCGLVQLVAWGFRLGSSYQPSQQALFQLQISLLILAPTPLISTITITLEHLMERLGAMGLRPKWYTISFVVLDSAAALTQAVGADMAAGASGNKRIEDIGTKVVVGGIAVQIITAVLLCAIVLGYARYGTIIKPGLLLHGMALSLVFLIIRAISRIIAFSQGWHGKLLANQSYFCLMDATMMILALYTLLAVHPGQHLPKARLIPCFVQTNHPREAVHNLTQPPQYSPTSETDVKRAGKVALTTVDV</sequence>
<name>A0A8H4R7A3_9AGAR</name>
<feature type="transmembrane region" description="Helical" evidence="5">
    <location>
        <begin position="256"/>
        <end position="277"/>
    </location>
</feature>
<gene>
    <name evidence="6" type="ORF">D9613_001299</name>
</gene>
<dbReference type="InterPro" id="IPR007568">
    <property type="entry name" value="RTA1"/>
</dbReference>
<keyword evidence="7" id="KW-1185">Reference proteome</keyword>
<evidence type="ECO:0000256" key="3">
    <source>
        <dbReference type="ARBA" id="ARBA00022989"/>
    </source>
</evidence>